<dbReference type="CDD" id="cd16922">
    <property type="entry name" value="HATPase_EvgS-ArcB-TorS-like"/>
    <property type="match status" value="1"/>
</dbReference>
<dbReference type="PANTHER" id="PTHR45339:SF5">
    <property type="entry name" value="HISTIDINE KINASE"/>
    <property type="match status" value="1"/>
</dbReference>
<dbReference type="InterPro" id="IPR005467">
    <property type="entry name" value="His_kinase_dom"/>
</dbReference>
<dbReference type="SUPFAM" id="SSF55874">
    <property type="entry name" value="ATPase domain of HSP90 chaperone/DNA topoisomerase II/histidine kinase"/>
    <property type="match status" value="1"/>
</dbReference>
<dbReference type="FunFam" id="1.10.287.130:FF:000002">
    <property type="entry name" value="Two-component osmosensing histidine kinase"/>
    <property type="match status" value="1"/>
</dbReference>
<dbReference type="InterPro" id="IPR011006">
    <property type="entry name" value="CheY-like_superfamily"/>
</dbReference>
<feature type="modified residue" description="4-aspartylphosphate" evidence="11">
    <location>
        <position position="673"/>
    </location>
</feature>
<dbReference type="CDD" id="cd00082">
    <property type="entry name" value="HisKA"/>
    <property type="match status" value="1"/>
</dbReference>
<evidence type="ECO:0000256" key="4">
    <source>
        <dbReference type="ARBA" id="ARBA00022679"/>
    </source>
</evidence>
<dbReference type="Pfam" id="PF00512">
    <property type="entry name" value="HisKA"/>
    <property type="match status" value="1"/>
</dbReference>
<dbReference type="FunFam" id="3.30.565.10:FF:000010">
    <property type="entry name" value="Sensor histidine kinase RcsC"/>
    <property type="match status" value="1"/>
</dbReference>
<dbReference type="SMART" id="SM00388">
    <property type="entry name" value="HisKA"/>
    <property type="match status" value="1"/>
</dbReference>
<feature type="domain" description="Histidine kinase" evidence="13">
    <location>
        <begin position="238"/>
        <end position="458"/>
    </location>
</feature>
<dbReference type="SUPFAM" id="SSF52172">
    <property type="entry name" value="CheY-like"/>
    <property type="match status" value="2"/>
</dbReference>
<evidence type="ECO:0000256" key="6">
    <source>
        <dbReference type="ARBA" id="ARBA00022777"/>
    </source>
</evidence>
<keyword evidence="5" id="KW-0547">Nucleotide-binding</keyword>
<dbReference type="EMBL" id="AP027272">
    <property type="protein sequence ID" value="BDX05875.1"/>
    <property type="molecule type" value="Genomic_DNA"/>
</dbReference>
<dbReference type="Proteomes" id="UP001333710">
    <property type="component" value="Chromosome"/>
</dbReference>
<evidence type="ECO:0000256" key="11">
    <source>
        <dbReference type="PROSITE-ProRule" id="PRU00169"/>
    </source>
</evidence>
<dbReference type="Gene3D" id="3.40.50.2300">
    <property type="match status" value="2"/>
</dbReference>
<evidence type="ECO:0000256" key="10">
    <source>
        <dbReference type="ARBA" id="ARBA00068150"/>
    </source>
</evidence>
<comment type="catalytic activity">
    <reaction evidence="1">
        <text>ATP + protein L-histidine = ADP + protein N-phospho-L-histidine.</text>
        <dbReference type="EC" id="2.7.13.3"/>
    </reaction>
</comment>
<dbReference type="SUPFAM" id="SSF47384">
    <property type="entry name" value="Homodimeric domain of signal transducing histidine kinase"/>
    <property type="match status" value="1"/>
</dbReference>
<dbReference type="SMART" id="SM00448">
    <property type="entry name" value="REC"/>
    <property type="match status" value="2"/>
</dbReference>
<dbReference type="Pfam" id="PF02518">
    <property type="entry name" value="HATPase_c"/>
    <property type="match status" value="1"/>
</dbReference>
<feature type="transmembrane region" description="Helical" evidence="12">
    <location>
        <begin position="67"/>
        <end position="87"/>
    </location>
</feature>
<dbReference type="InterPro" id="IPR001789">
    <property type="entry name" value="Sig_transdc_resp-reg_receiver"/>
</dbReference>
<evidence type="ECO:0000256" key="3">
    <source>
        <dbReference type="ARBA" id="ARBA00022553"/>
    </source>
</evidence>
<feature type="transmembrane region" description="Helical" evidence="12">
    <location>
        <begin position="6"/>
        <end position="25"/>
    </location>
</feature>
<keyword evidence="7" id="KW-0067">ATP-binding</keyword>
<keyword evidence="16" id="KW-1185">Reference proteome</keyword>
<feature type="domain" description="Response regulatory" evidence="14">
    <location>
        <begin position="479"/>
        <end position="597"/>
    </location>
</feature>
<evidence type="ECO:0000256" key="5">
    <source>
        <dbReference type="ARBA" id="ARBA00022741"/>
    </source>
</evidence>
<evidence type="ECO:0000256" key="8">
    <source>
        <dbReference type="ARBA" id="ARBA00023012"/>
    </source>
</evidence>
<dbReference type="AlphaFoldDB" id="A0AA48HWI6"/>
<dbReference type="InterPro" id="IPR003661">
    <property type="entry name" value="HisK_dim/P_dom"/>
</dbReference>
<evidence type="ECO:0000259" key="14">
    <source>
        <dbReference type="PROSITE" id="PS50110"/>
    </source>
</evidence>
<keyword evidence="12" id="KW-0472">Membrane</keyword>
<dbReference type="Gene3D" id="3.30.565.10">
    <property type="entry name" value="Histidine kinase-like ATPase, C-terminal domain"/>
    <property type="match status" value="1"/>
</dbReference>
<evidence type="ECO:0000256" key="9">
    <source>
        <dbReference type="ARBA" id="ARBA00064003"/>
    </source>
</evidence>
<keyword evidence="3 11" id="KW-0597">Phosphoprotein</keyword>
<reference evidence="15" key="1">
    <citation type="submission" date="2023-01" db="EMBL/GenBank/DDBJ databases">
        <title>Complete genome sequence of Planctobacterium marinum strain Dej080120_11.</title>
        <authorList>
            <person name="Ueki S."/>
            <person name="Maruyama F."/>
        </authorList>
    </citation>
    <scope>NUCLEOTIDE SEQUENCE</scope>
    <source>
        <strain evidence="15">Dej080120_11</strain>
    </source>
</reference>
<gene>
    <name evidence="15" type="ORF">MACH26_13960</name>
</gene>
<comment type="subunit">
    <text evidence="9">At low DSF concentrations, interacts with RpfF.</text>
</comment>
<dbReference type="InterPro" id="IPR036097">
    <property type="entry name" value="HisK_dim/P_sf"/>
</dbReference>
<dbReference type="EC" id="2.7.13.3" evidence="2"/>
<keyword evidence="6" id="KW-0418">Kinase</keyword>
<feature type="domain" description="Response regulatory" evidence="14">
    <location>
        <begin position="621"/>
        <end position="743"/>
    </location>
</feature>
<proteinExistence type="predicted"/>
<feature type="transmembrane region" description="Helical" evidence="12">
    <location>
        <begin position="183"/>
        <end position="204"/>
    </location>
</feature>
<accession>A0AA48HWI6</accession>
<feature type="modified residue" description="4-aspartylphosphate" evidence="11">
    <location>
        <position position="530"/>
    </location>
</feature>
<dbReference type="PROSITE" id="PS50109">
    <property type="entry name" value="HIS_KIN"/>
    <property type="match status" value="1"/>
</dbReference>
<dbReference type="CDD" id="cd17546">
    <property type="entry name" value="REC_hyHK_CKI1_RcsC-like"/>
    <property type="match status" value="1"/>
</dbReference>
<sequence length="744" mass="82452">MVTFDAINIVGITAYALLAALFLWVVRLSKSQMQARYWFFASVLILLARIDLYIFSDWLPSSVVQTVYGVLLVAEKFFLILGLFYLFTGTAKPGVVRNLKIFCIVTVTGIVLLNSVLASPTAYAAWFGLSQALCLLFMSHYIKQHIPEWFDTALKFLPFLLLLYAVHWLSFPIAINVDWYLPIGYLVGNIMNAVFYLSLAYMALRQFEHRLITAEQSAKSLAEEATQASMAKSEFLANMSHEIRTPMNGILGMLEILGHSDLNAEQRSKLDLAYKSGTSLLSIINDILDFSKIEAGKLQIEKVDCSLNQLLEEVAGFMSGLAQEKGLEFLVDSTEIQVNDVVSDPTRLRQILINLVGNAIKFTTQGEVLVSASTESRDGQLFFNCSIKDTGIGIEPSKLQDMFTSFQQADTSTTRTYGGTGLGLSISKNLCELLSGSIGVSSTPGEGSCFSIVIPVAQPSQNVSEHTVLADISQLQGKHILVVDDNATNREILLHQLNLWGLNVLLADSAKAAMQVLQQHKQALELAILDMQMPQINGEQLGKAIKAREDLRHIKLLMLSSNSDPELAKRTVSGDFERFLTKPALSPVLQKALLDMLTPTTMPDTSLHQETALPRNWQSNKLLLVEDNEINQTIATEQLKELHLSCDTALNGAEALDMLLAMAETPYTHILMDCQMPVMDGYEATKRIRAGEAGEEYREIPIIAMTAHAMDGDKDKCFAVGMNDYISKPFNQETLHKALSRWLT</sequence>
<dbReference type="InterPro" id="IPR004358">
    <property type="entry name" value="Sig_transdc_His_kin-like_C"/>
</dbReference>
<dbReference type="CDD" id="cd00156">
    <property type="entry name" value="REC"/>
    <property type="match status" value="1"/>
</dbReference>
<dbReference type="PANTHER" id="PTHR45339">
    <property type="entry name" value="HYBRID SIGNAL TRANSDUCTION HISTIDINE KINASE J"/>
    <property type="match status" value="1"/>
</dbReference>
<dbReference type="SMART" id="SM00387">
    <property type="entry name" value="HATPase_c"/>
    <property type="match status" value="1"/>
</dbReference>
<feature type="transmembrane region" description="Helical" evidence="12">
    <location>
        <begin position="154"/>
        <end position="177"/>
    </location>
</feature>
<organism evidence="15 16">
    <name type="scientific">Planctobacterium marinum</name>
    <dbReference type="NCBI Taxonomy" id="1631968"/>
    <lineage>
        <taxon>Bacteria</taxon>
        <taxon>Pseudomonadati</taxon>
        <taxon>Pseudomonadota</taxon>
        <taxon>Gammaproteobacteria</taxon>
        <taxon>Alteromonadales</taxon>
        <taxon>Alteromonadaceae</taxon>
        <taxon>Planctobacterium</taxon>
    </lineage>
</organism>
<dbReference type="GO" id="GO:0000155">
    <property type="term" value="F:phosphorelay sensor kinase activity"/>
    <property type="evidence" value="ECO:0007669"/>
    <property type="project" value="InterPro"/>
</dbReference>
<protein>
    <recommendedName>
        <fullName evidence="10">Sensory/regulatory protein RpfC</fullName>
        <ecNumber evidence="2">2.7.13.3</ecNumber>
    </recommendedName>
</protein>
<evidence type="ECO:0000313" key="15">
    <source>
        <dbReference type="EMBL" id="BDX05875.1"/>
    </source>
</evidence>
<feature type="transmembrane region" description="Helical" evidence="12">
    <location>
        <begin position="99"/>
        <end position="117"/>
    </location>
</feature>
<dbReference type="PROSITE" id="PS50110">
    <property type="entry name" value="RESPONSE_REGULATORY"/>
    <property type="match status" value="2"/>
</dbReference>
<dbReference type="RefSeq" id="WP_338291879.1">
    <property type="nucleotide sequence ID" value="NZ_AP027272.1"/>
</dbReference>
<evidence type="ECO:0000256" key="2">
    <source>
        <dbReference type="ARBA" id="ARBA00012438"/>
    </source>
</evidence>
<feature type="transmembrane region" description="Helical" evidence="12">
    <location>
        <begin position="37"/>
        <end position="55"/>
    </location>
</feature>
<dbReference type="GO" id="GO:0005524">
    <property type="term" value="F:ATP binding"/>
    <property type="evidence" value="ECO:0007669"/>
    <property type="project" value="UniProtKB-KW"/>
</dbReference>
<dbReference type="KEGG" id="pmaw:MACH26_13960"/>
<evidence type="ECO:0000259" key="13">
    <source>
        <dbReference type="PROSITE" id="PS50109"/>
    </source>
</evidence>
<dbReference type="InterPro" id="IPR003594">
    <property type="entry name" value="HATPase_dom"/>
</dbReference>
<keyword evidence="12" id="KW-0812">Transmembrane</keyword>
<name>A0AA48HWI6_9ALTE</name>
<dbReference type="PRINTS" id="PR00344">
    <property type="entry name" value="BCTRLSENSOR"/>
</dbReference>
<dbReference type="InterPro" id="IPR036890">
    <property type="entry name" value="HATPase_C_sf"/>
</dbReference>
<keyword evidence="4" id="KW-0808">Transferase</keyword>
<evidence type="ECO:0000256" key="7">
    <source>
        <dbReference type="ARBA" id="ARBA00022840"/>
    </source>
</evidence>
<evidence type="ECO:0000313" key="16">
    <source>
        <dbReference type="Proteomes" id="UP001333710"/>
    </source>
</evidence>
<evidence type="ECO:0000256" key="12">
    <source>
        <dbReference type="SAM" id="Phobius"/>
    </source>
</evidence>
<keyword evidence="8" id="KW-0902">Two-component regulatory system</keyword>
<dbReference type="Pfam" id="PF00072">
    <property type="entry name" value="Response_reg"/>
    <property type="match status" value="2"/>
</dbReference>
<evidence type="ECO:0000256" key="1">
    <source>
        <dbReference type="ARBA" id="ARBA00000085"/>
    </source>
</evidence>
<keyword evidence="12" id="KW-1133">Transmembrane helix</keyword>
<dbReference type="Gene3D" id="1.10.287.130">
    <property type="match status" value="1"/>
</dbReference>